<comment type="caution">
    <text evidence="4">The sequence shown here is derived from an EMBL/GenBank/DDBJ whole genome shotgun (WGS) entry which is preliminary data.</text>
</comment>
<evidence type="ECO:0000259" key="3">
    <source>
        <dbReference type="Pfam" id="PF05567"/>
    </source>
</evidence>
<dbReference type="Proteomes" id="UP001597090">
    <property type="component" value="Unassembled WGS sequence"/>
</dbReference>
<evidence type="ECO:0000256" key="1">
    <source>
        <dbReference type="ARBA" id="ARBA00022723"/>
    </source>
</evidence>
<keyword evidence="5" id="KW-1185">Reference proteome</keyword>
<evidence type="ECO:0000256" key="2">
    <source>
        <dbReference type="ARBA" id="ARBA00022837"/>
    </source>
</evidence>
<evidence type="ECO:0000313" key="5">
    <source>
        <dbReference type="Proteomes" id="UP001597090"/>
    </source>
</evidence>
<dbReference type="InterPro" id="IPR008707">
    <property type="entry name" value="B-propeller_PilY1"/>
</dbReference>
<accession>A0ABW2YPA1</accession>
<dbReference type="Pfam" id="PF05567">
    <property type="entry name" value="T4P_PilY1"/>
    <property type="match status" value="1"/>
</dbReference>
<dbReference type="RefSeq" id="WP_386812461.1">
    <property type="nucleotide sequence ID" value="NZ_JBHTIH010000003.1"/>
</dbReference>
<reference evidence="5" key="1">
    <citation type="journal article" date="2019" name="Int. J. Syst. Evol. Microbiol.">
        <title>The Global Catalogue of Microorganisms (GCM) 10K type strain sequencing project: providing services to taxonomists for standard genome sequencing and annotation.</title>
        <authorList>
            <consortium name="The Broad Institute Genomics Platform"/>
            <consortium name="The Broad Institute Genome Sequencing Center for Infectious Disease"/>
            <person name="Wu L."/>
            <person name="Ma J."/>
        </authorList>
    </citation>
    <scope>NUCLEOTIDE SEQUENCE [LARGE SCALE GENOMIC DNA]</scope>
    <source>
        <strain evidence="5">CCUG 55491</strain>
    </source>
</reference>
<keyword evidence="1" id="KW-0479">Metal-binding</keyword>
<keyword evidence="2" id="KW-0106">Calcium</keyword>
<dbReference type="EMBL" id="JBHTIH010000003">
    <property type="protein sequence ID" value="MFD0739465.1"/>
    <property type="molecule type" value="Genomic_DNA"/>
</dbReference>
<feature type="domain" description="PilY1 beta-propeller" evidence="3">
    <location>
        <begin position="703"/>
        <end position="997"/>
    </location>
</feature>
<organism evidence="4 5">
    <name type="scientific">Lysobacter koreensis</name>
    <dbReference type="NCBI Taxonomy" id="266122"/>
    <lineage>
        <taxon>Bacteria</taxon>
        <taxon>Pseudomonadati</taxon>
        <taxon>Pseudomonadota</taxon>
        <taxon>Gammaproteobacteria</taxon>
        <taxon>Lysobacterales</taxon>
        <taxon>Lysobacteraceae</taxon>
        <taxon>Lysobacter</taxon>
    </lineage>
</organism>
<evidence type="ECO:0000313" key="4">
    <source>
        <dbReference type="EMBL" id="MFD0739465.1"/>
    </source>
</evidence>
<protein>
    <submittedName>
        <fullName evidence="4">Pilus assembly protein</fullName>
    </submittedName>
</protein>
<name>A0ABW2YPA1_9GAMM</name>
<proteinExistence type="predicted"/>
<sequence length="1223" mass="128006">MTFLRKALISTAGLAVLGSMGYLVYGAFAVQGQGTLAQAPLNIQSTVPPAFIMGVDNSGSMSSDETLFRTGQGIGYFRTSNYSFFDSAGVAWESGGTSFAKVVTSHDGERADLFGAARAPEYNRAYFNPAVTYTPWRQADGTFEPDSDYTDAPEDPRAAYNDGNIDFSAVQTSTYNFQAGMRLHAGTRYYNGNACNNSPTPGSGLPTNAWQTLSADIVFAGSCSTQFEYIRGVVYLSETAPAPIGFDLSKRELIEGAGPAGANLYKYEYKLGNFTTGGAAALTNFANWYTYYGNRNRAMIAAMTESMADVTNMRVGYFQINPPLPATNVQMYDIEVPTDKQSLYALMRNLNSSGNTPTRRAVDYMARQFRRTDTGAPIQLVCQKNAGMLFTDGYTNDNNVGLTNVGDTDGALAAPFGGGVASSNTIADLAMDAYLNNLRPDLAAGKVPVPGGCSAGTPDPSLDCQKNLHMNFYGITLGARGAIYDVNAAATANPYTTPPSWGATGTMSLQPENVDDIWHAAINTRGEFINAKSPTDISQAMRRILASVGAGTTPSGSIGLTGSRVGTGSVSVVPSYTAANNGTDWFSTLTAQTVTSDPITGAVSYSSIWEASSQLPAAGSRNILVGKTTGSVVPSVSTFDSTNVSLDELCDGALSRCVGSGIGRTAIDAGLGINLAEAVAYLRGDQTLETSATKPLRQRTTLLGDIVNSNVVVSSPLNDYGYKSLRGATAGTFNPFNYDAYLATKKTRTPMVYVGANDGMLHAFDGVTGIEKFAYIPATSLGHMGNLLFPYKASDKDDQLFDHRYFVDGPVTVSDAYYTGSWKTVLVGTTGAGGRGVFALNVSTPGSFGASNVLWDINDGASDANIKNNIGHVLGKPVVVPVKIGTVVKWKAIFGNGYNSINNKAVLFVVDIDSGAVTTIQASEASQPGANGLGNVIVLDRYDGSTAVAARDGYGDTVYAGDQNGAVWKFDLRSASPSALTSPFFVATDPSGNRQSIIGGFEAAAGPAGGVMLYFGTGSFSFINDPTDKQVQTLYAVLDRGATVSRSQLHQQTVVSDVAGVRQTSMTAPPVGKLGWHIDLVVGGVASGERFVGTPRIESGVVFFPTFDPNSTDSCVTGGTNRLYGLGALNGAAGLSAVRIGSPTGTSPGAGTGAVPLSTSGSSPVKEVAVLTSPRLSPLASTATAAEVAAALAARCSMVIQVAGAPPLYMPRPCGRQSWRQVR</sequence>
<gene>
    <name evidence="4" type="ORF">ACFQZQ_09240</name>
</gene>